<sequence>MKADVLGLLLALTGLFHAGSHGQEDAGLPCSDKTVEDVVHLVLLLHNKDLSEGGQLALYQILEASKAQNDSGDVISVRFTGRETDCPAGGDKVWDQCDYLQDPAKVAYRPPCLGCPINIDIHSEDIKEPLSYSLLKANIMHNHPHFFILNTIYQATRQVIAGFRYQLKFDMQKSNCTKSDFKEVTEECHPDQEAPSFINCNSTVDVAPWRLELPETHVQCAPGPIQVSPLSFMFKRPPGCKAMPTPWKVFQPVFRGPPPPPSNKTEIGLGAAEPSG</sequence>
<evidence type="ECO:0000256" key="1">
    <source>
        <dbReference type="ARBA" id="ARBA00022690"/>
    </source>
</evidence>
<gene>
    <name evidence="9" type="primary">KNG1</name>
</gene>
<dbReference type="FunFam" id="3.10.450.10:FF:000002">
    <property type="entry name" value="Kininogen 1"/>
    <property type="match status" value="1"/>
</dbReference>
<feature type="region of interest" description="Disordered" evidence="6">
    <location>
        <begin position="255"/>
        <end position="276"/>
    </location>
</feature>
<reference evidence="9" key="5">
    <citation type="submission" date="2025-09" db="UniProtKB">
        <authorList>
            <consortium name="Ensembl"/>
        </authorList>
    </citation>
    <scope>IDENTIFICATION</scope>
</reference>
<dbReference type="CDD" id="cd00042">
    <property type="entry name" value="CY"/>
    <property type="match status" value="1"/>
</dbReference>
<organism evidence="9 10">
    <name type="scientific">Electrophorus electricus</name>
    <name type="common">Electric eel</name>
    <name type="synonym">Gymnotus electricus</name>
    <dbReference type="NCBI Taxonomy" id="8005"/>
    <lineage>
        <taxon>Eukaryota</taxon>
        <taxon>Metazoa</taxon>
        <taxon>Chordata</taxon>
        <taxon>Craniata</taxon>
        <taxon>Vertebrata</taxon>
        <taxon>Euteleostomi</taxon>
        <taxon>Actinopterygii</taxon>
        <taxon>Neopterygii</taxon>
        <taxon>Teleostei</taxon>
        <taxon>Ostariophysi</taxon>
        <taxon>Gymnotiformes</taxon>
        <taxon>Gymnotoidei</taxon>
        <taxon>Gymnotidae</taxon>
        <taxon>Electrophorus</taxon>
    </lineage>
</organism>
<accession>A0A4W4FL75</accession>
<dbReference type="InterPro" id="IPR027358">
    <property type="entry name" value="Kininogen-type_cystatin_dom"/>
</dbReference>
<keyword evidence="10" id="KW-1185">Reference proteome</keyword>
<dbReference type="SMART" id="SM00043">
    <property type="entry name" value="CY"/>
    <property type="match status" value="1"/>
</dbReference>
<evidence type="ECO:0000256" key="4">
    <source>
        <dbReference type="ARBA" id="ARBA00023157"/>
    </source>
</evidence>
<reference evidence="9" key="3">
    <citation type="submission" date="2020-05" db="EMBL/GenBank/DDBJ databases">
        <title>Electrophorus electricus (electric eel) genome, fEleEle1, primary haplotype.</title>
        <authorList>
            <person name="Myers G."/>
            <person name="Meyer A."/>
            <person name="Fedrigo O."/>
            <person name="Formenti G."/>
            <person name="Rhie A."/>
            <person name="Tracey A."/>
            <person name="Sims Y."/>
            <person name="Jarvis E.D."/>
        </authorList>
    </citation>
    <scope>NUCLEOTIDE SEQUENCE [LARGE SCALE GENOMIC DNA]</scope>
</reference>
<evidence type="ECO:0000256" key="6">
    <source>
        <dbReference type="SAM" id="MobiDB-lite"/>
    </source>
</evidence>
<reference evidence="9" key="4">
    <citation type="submission" date="2025-08" db="UniProtKB">
        <authorList>
            <consortium name="Ensembl"/>
        </authorList>
    </citation>
    <scope>IDENTIFICATION</scope>
</reference>
<evidence type="ECO:0000256" key="7">
    <source>
        <dbReference type="SAM" id="SignalP"/>
    </source>
</evidence>
<keyword evidence="5" id="KW-0325">Glycoprotein</keyword>
<dbReference type="PANTHER" id="PTHR13814:SF12">
    <property type="entry name" value="KININOGEN-1"/>
    <property type="match status" value="1"/>
</dbReference>
<dbReference type="SUPFAM" id="SSF54403">
    <property type="entry name" value="Cystatin/monellin"/>
    <property type="match status" value="2"/>
</dbReference>
<feature type="signal peptide" evidence="7">
    <location>
        <begin position="1"/>
        <end position="22"/>
    </location>
</feature>
<dbReference type="PANTHER" id="PTHR13814">
    <property type="entry name" value="FETUIN"/>
    <property type="match status" value="1"/>
</dbReference>
<dbReference type="GO" id="GO:0030195">
    <property type="term" value="P:negative regulation of blood coagulation"/>
    <property type="evidence" value="ECO:0007669"/>
    <property type="project" value="TreeGrafter"/>
</dbReference>
<dbReference type="GO" id="GO:0072562">
    <property type="term" value="C:blood microparticle"/>
    <property type="evidence" value="ECO:0007669"/>
    <property type="project" value="TreeGrafter"/>
</dbReference>
<dbReference type="GO" id="GO:0007204">
    <property type="term" value="P:positive regulation of cytosolic calcium ion concentration"/>
    <property type="evidence" value="ECO:0007669"/>
    <property type="project" value="TreeGrafter"/>
</dbReference>
<keyword evidence="1" id="KW-0646">Protease inhibitor</keyword>
<reference evidence="10" key="1">
    <citation type="journal article" date="2014" name="Science">
        <title>Nonhuman genetics. Genomic basis for the convergent evolution of electric organs.</title>
        <authorList>
            <person name="Gallant J.R."/>
            <person name="Traeger L.L."/>
            <person name="Volkening J.D."/>
            <person name="Moffett H."/>
            <person name="Chen P.H."/>
            <person name="Novina C.D."/>
            <person name="Phillips G.N.Jr."/>
            <person name="Anand R."/>
            <person name="Wells G.B."/>
            <person name="Pinch M."/>
            <person name="Guth R."/>
            <person name="Unguez G.A."/>
            <person name="Albert J.S."/>
            <person name="Zakon H.H."/>
            <person name="Samanta M.P."/>
            <person name="Sussman M.R."/>
        </authorList>
    </citation>
    <scope>NUCLEOTIDE SEQUENCE [LARGE SCALE GENOMIC DNA]</scope>
</reference>
<dbReference type="InterPro" id="IPR000010">
    <property type="entry name" value="Cystatin_dom"/>
</dbReference>
<dbReference type="PROSITE" id="PS51647">
    <property type="entry name" value="CYSTATIN_KININOGEN"/>
    <property type="match status" value="1"/>
</dbReference>
<reference evidence="10" key="2">
    <citation type="journal article" date="2017" name="Sci. Adv.">
        <title>A tail of two voltages: Proteomic comparison of the three electric organs of the electric eel.</title>
        <authorList>
            <person name="Traeger L.L."/>
            <person name="Sabat G."/>
            <person name="Barrett-Wilt G.A."/>
            <person name="Wells G.B."/>
            <person name="Sussman M.R."/>
        </authorList>
    </citation>
    <scope>NUCLEOTIDE SEQUENCE [LARGE SCALE GENOMIC DNA]</scope>
</reference>
<keyword evidence="3 7" id="KW-0732">Signal</keyword>
<dbReference type="Ensembl" id="ENSEEET00000024983.2">
    <property type="protein sequence ID" value="ENSEEEP00000024699.1"/>
    <property type="gene ID" value="ENSEEEG00000011957.2"/>
</dbReference>
<dbReference type="Gene3D" id="3.10.450.10">
    <property type="match status" value="2"/>
</dbReference>
<dbReference type="AlphaFoldDB" id="A0A4W4FL75"/>
<evidence type="ECO:0000256" key="2">
    <source>
        <dbReference type="ARBA" id="ARBA00022704"/>
    </source>
</evidence>
<dbReference type="InterPro" id="IPR050735">
    <property type="entry name" value="Kininogen_Fetuin_HRG"/>
</dbReference>
<feature type="domain" description="Cystatin kininogen-type" evidence="8">
    <location>
        <begin position="121"/>
        <end position="226"/>
    </location>
</feature>
<dbReference type="GeneTree" id="ENSGT00940000169190"/>
<dbReference type="GO" id="GO:0004869">
    <property type="term" value="F:cysteine-type endopeptidase inhibitor activity"/>
    <property type="evidence" value="ECO:0007669"/>
    <property type="project" value="UniProtKB-KW"/>
</dbReference>
<feature type="chain" id="PRO_5021193923" description="Cystatin kininogen-type domain-containing protein" evidence="7">
    <location>
        <begin position="23"/>
        <end position="276"/>
    </location>
</feature>
<evidence type="ECO:0000259" key="8">
    <source>
        <dbReference type="PROSITE" id="PS51647"/>
    </source>
</evidence>
<evidence type="ECO:0000313" key="10">
    <source>
        <dbReference type="Proteomes" id="UP000314983"/>
    </source>
</evidence>
<name>A0A4W4FL75_ELEEL</name>
<proteinExistence type="predicted"/>
<protein>
    <recommendedName>
        <fullName evidence="8">Cystatin kininogen-type domain-containing protein</fullName>
    </recommendedName>
</protein>
<evidence type="ECO:0000256" key="3">
    <source>
        <dbReference type="ARBA" id="ARBA00022729"/>
    </source>
</evidence>
<dbReference type="Pfam" id="PF00031">
    <property type="entry name" value="Cystatin"/>
    <property type="match status" value="2"/>
</dbReference>
<evidence type="ECO:0000313" key="9">
    <source>
        <dbReference type="Ensembl" id="ENSEEEP00000024699.1"/>
    </source>
</evidence>
<dbReference type="InterPro" id="IPR046350">
    <property type="entry name" value="Cystatin_sf"/>
</dbReference>
<evidence type="ECO:0000256" key="5">
    <source>
        <dbReference type="ARBA" id="ARBA00023180"/>
    </source>
</evidence>
<keyword evidence="2" id="KW-0789">Thiol protease inhibitor</keyword>
<keyword evidence="4" id="KW-1015">Disulfide bond</keyword>
<dbReference type="Proteomes" id="UP000314983">
    <property type="component" value="Chromosome 26"/>
</dbReference>